<dbReference type="InterPro" id="IPR051323">
    <property type="entry name" value="AtsK-like"/>
</dbReference>
<feature type="domain" description="TauD/TfdA-like" evidence="6">
    <location>
        <begin position="75"/>
        <end position="339"/>
    </location>
</feature>
<dbReference type="Proteomes" id="UP000886523">
    <property type="component" value="Unassembled WGS sequence"/>
</dbReference>
<protein>
    <recommendedName>
        <fullName evidence="6">TauD/TfdA-like domain-containing protein</fullName>
    </recommendedName>
</protein>
<reference evidence="7" key="1">
    <citation type="journal article" date="2020" name="Nat. Commun.">
        <title>Large-scale genome sequencing of mycorrhizal fungi provides insights into the early evolution of symbiotic traits.</title>
        <authorList>
            <person name="Miyauchi S."/>
            <person name="Kiss E."/>
            <person name="Kuo A."/>
            <person name="Drula E."/>
            <person name="Kohler A."/>
            <person name="Sanchez-Garcia M."/>
            <person name="Morin E."/>
            <person name="Andreopoulos B."/>
            <person name="Barry K.W."/>
            <person name="Bonito G."/>
            <person name="Buee M."/>
            <person name="Carver A."/>
            <person name="Chen C."/>
            <person name="Cichocki N."/>
            <person name="Clum A."/>
            <person name="Culley D."/>
            <person name="Crous P.W."/>
            <person name="Fauchery L."/>
            <person name="Girlanda M."/>
            <person name="Hayes R.D."/>
            <person name="Keri Z."/>
            <person name="LaButti K."/>
            <person name="Lipzen A."/>
            <person name="Lombard V."/>
            <person name="Magnuson J."/>
            <person name="Maillard F."/>
            <person name="Murat C."/>
            <person name="Nolan M."/>
            <person name="Ohm R.A."/>
            <person name="Pangilinan J."/>
            <person name="Pereira M.F."/>
            <person name="Perotto S."/>
            <person name="Peter M."/>
            <person name="Pfister S."/>
            <person name="Riley R."/>
            <person name="Sitrit Y."/>
            <person name="Stielow J.B."/>
            <person name="Szollosi G."/>
            <person name="Zifcakova L."/>
            <person name="Stursova M."/>
            <person name="Spatafora J.W."/>
            <person name="Tedersoo L."/>
            <person name="Vaario L.M."/>
            <person name="Yamada A."/>
            <person name="Yan M."/>
            <person name="Wang P."/>
            <person name="Xu J."/>
            <person name="Bruns T."/>
            <person name="Baldrian P."/>
            <person name="Vilgalys R."/>
            <person name="Dunand C."/>
            <person name="Henrissat B."/>
            <person name="Grigoriev I.V."/>
            <person name="Hibbett D."/>
            <person name="Nagy L.G."/>
            <person name="Martin F.M."/>
        </authorList>
    </citation>
    <scope>NUCLEOTIDE SEQUENCE</scope>
    <source>
        <strain evidence="7">UP504</strain>
    </source>
</reference>
<dbReference type="PANTHER" id="PTHR30468">
    <property type="entry name" value="ALPHA-KETOGLUTARATE-DEPENDENT SULFONATE DIOXYGENASE"/>
    <property type="match status" value="1"/>
</dbReference>
<evidence type="ECO:0000256" key="3">
    <source>
        <dbReference type="ARBA" id="ARBA00022964"/>
    </source>
</evidence>
<keyword evidence="4" id="KW-0560">Oxidoreductase</keyword>
<dbReference type="InterPro" id="IPR003819">
    <property type="entry name" value="TauD/TfdA-like"/>
</dbReference>
<dbReference type="Pfam" id="PF02668">
    <property type="entry name" value="TauD"/>
    <property type="match status" value="1"/>
</dbReference>
<dbReference type="InterPro" id="IPR042098">
    <property type="entry name" value="TauD-like_sf"/>
</dbReference>
<dbReference type="SUPFAM" id="SSF51197">
    <property type="entry name" value="Clavaminate synthase-like"/>
    <property type="match status" value="1"/>
</dbReference>
<proteinExistence type="inferred from homology"/>
<gene>
    <name evidence="7" type="ORF">BS47DRAFT_1371696</name>
</gene>
<keyword evidence="8" id="KW-1185">Reference proteome</keyword>
<evidence type="ECO:0000259" key="6">
    <source>
        <dbReference type="Pfam" id="PF02668"/>
    </source>
</evidence>
<dbReference type="GO" id="GO:0005737">
    <property type="term" value="C:cytoplasm"/>
    <property type="evidence" value="ECO:0007669"/>
    <property type="project" value="TreeGrafter"/>
</dbReference>
<dbReference type="FunFam" id="3.60.130.10:FF:000008">
    <property type="entry name" value="Alpha-ketoglutarate-dependent taurine dioxygenase"/>
    <property type="match status" value="1"/>
</dbReference>
<organism evidence="7 8">
    <name type="scientific">Hydnum rufescens UP504</name>
    <dbReference type="NCBI Taxonomy" id="1448309"/>
    <lineage>
        <taxon>Eukaryota</taxon>
        <taxon>Fungi</taxon>
        <taxon>Dikarya</taxon>
        <taxon>Basidiomycota</taxon>
        <taxon>Agaricomycotina</taxon>
        <taxon>Agaricomycetes</taxon>
        <taxon>Cantharellales</taxon>
        <taxon>Hydnaceae</taxon>
        <taxon>Hydnum</taxon>
    </lineage>
</organism>
<dbReference type="PANTHER" id="PTHR30468:SF9">
    <property type="entry name" value="ALPHA-KETOGLUTARATE-DEPENDENT TAURINE DIOXYGENASE (AFU_ORTHOLOGUE AFUA_3G01010)"/>
    <property type="match status" value="1"/>
</dbReference>
<comment type="caution">
    <text evidence="7">The sequence shown here is derived from an EMBL/GenBank/DDBJ whole genome shotgun (WGS) entry which is preliminary data.</text>
</comment>
<dbReference type="Gene3D" id="3.60.130.10">
    <property type="entry name" value="Clavaminate synthase-like"/>
    <property type="match status" value="1"/>
</dbReference>
<dbReference type="AlphaFoldDB" id="A0A9P6DVM7"/>
<keyword evidence="5" id="KW-0408">Iron</keyword>
<evidence type="ECO:0000313" key="8">
    <source>
        <dbReference type="Proteomes" id="UP000886523"/>
    </source>
</evidence>
<evidence type="ECO:0000256" key="5">
    <source>
        <dbReference type="ARBA" id="ARBA00023004"/>
    </source>
</evidence>
<dbReference type="OrthoDB" id="10257314at2759"/>
<dbReference type="EMBL" id="MU128938">
    <property type="protein sequence ID" value="KAF9516576.1"/>
    <property type="molecule type" value="Genomic_DNA"/>
</dbReference>
<keyword evidence="2" id="KW-0479">Metal-binding</keyword>
<evidence type="ECO:0000256" key="4">
    <source>
        <dbReference type="ARBA" id="ARBA00023002"/>
    </source>
</evidence>
<dbReference type="GO" id="GO:0046872">
    <property type="term" value="F:metal ion binding"/>
    <property type="evidence" value="ECO:0007669"/>
    <property type="project" value="UniProtKB-KW"/>
</dbReference>
<evidence type="ECO:0000256" key="1">
    <source>
        <dbReference type="ARBA" id="ARBA00005896"/>
    </source>
</evidence>
<sequence length="363" mass="40509">MSPIAVAPTSRAEPQETIASLKAKLTPPASTQARLEKGGINWDIDDIRTNRATPYVDPGTRADPEKKALFSAAKEVRHLNYHLGTELVGVQLKDLTDQQKDELALLVAERTVVFLRDQEISPQQQRELGLYLGAGEIEVHPQAAQVPGVGGGVTVIWEGAKDYKQQLQSDAQKRTFREAYPTLPPGYTHLHQDAIPEFGGDTLWASGYAAYDKLTPTFRTLLEGLNGVYISADKYGDKTNPNAPPDHVERLHPLIRTHPATGWKSLFVNRSMTRRIDGLAKLESDTLLKLLFEIQESNVDIQVRWSWTPGTSAIWDNRIAIHTVSWDYEGKVERHGTRVSSLAEKPYFDPKSKSRREALGLDN</sequence>
<dbReference type="GO" id="GO:0016706">
    <property type="term" value="F:2-oxoglutarate-dependent dioxygenase activity"/>
    <property type="evidence" value="ECO:0007669"/>
    <property type="project" value="TreeGrafter"/>
</dbReference>
<name>A0A9P6DVM7_9AGAM</name>
<accession>A0A9P6DVM7</accession>
<evidence type="ECO:0000256" key="2">
    <source>
        <dbReference type="ARBA" id="ARBA00022723"/>
    </source>
</evidence>
<comment type="similarity">
    <text evidence="1">Belongs to the TfdA dioxygenase family.</text>
</comment>
<evidence type="ECO:0000313" key="7">
    <source>
        <dbReference type="EMBL" id="KAF9516576.1"/>
    </source>
</evidence>
<keyword evidence="3" id="KW-0223">Dioxygenase</keyword>